<dbReference type="PANTHER" id="PTHR47485:SF1">
    <property type="entry name" value="THYLAKOID LUMENAL 17.4 KDA PROTEIN, CHLOROPLASTIC"/>
    <property type="match status" value="1"/>
</dbReference>
<evidence type="ECO:0000313" key="3">
    <source>
        <dbReference type="Proteomes" id="UP000193285"/>
    </source>
</evidence>
<protein>
    <recommendedName>
        <fullName evidence="4">Low-complexity protein</fullName>
    </recommendedName>
</protein>
<evidence type="ECO:0000313" key="2">
    <source>
        <dbReference type="EMBL" id="ORW49532.1"/>
    </source>
</evidence>
<dbReference type="SUPFAM" id="SSF141571">
    <property type="entry name" value="Pentapeptide repeat-like"/>
    <property type="match status" value="1"/>
</dbReference>
<dbReference type="InterPro" id="IPR001646">
    <property type="entry name" value="5peptide_repeat"/>
</dbReference>
<evidence type="ECO:0000256" key="1">
    <source>
        <dbReference type="ARBA" id="ARBA00022737"/>
    </source>
</evidence>
<dbReference type="PANTHER" id="PTHR47485">
    <property type="entry name" value="THYLAKOID LUMENAL 17.4 KDA PROTEIN, CHLOROPLASTIC"/>
    <property type="match status" value="1"/>
</dbReference>
<dbReference type="EMBL" id="LQPN01000035">
    <property type="protein sequence ID" value="ORW49532.1"/>
    <property type="molecule type" value="Genomic_DNA"/>
</dbReference>
<accession>A0A1X2ADV1</accession>
<dbReference type="Pfam" id="PF00805">
    <property type="entry name" value="Pentapeptide"/>
    <property type="match status" value="2"/>
</dbReference>
<sequence length="286" mass="29928">MAIGTAVVAYGTFKVSKQTVQLSEQTLQANTRQQASDRYSKAIEHLGSDNLDVRLGGIYALDTLATDTPTEHQDVYNVLTSFVRGHAAVGTGACADSNPVAAVANSPTPLGARTALTAAATTDPRPSEDIQTVIYVVGRRDRTHDAANESVDFSHTCLRGASFLAETAADYSDVSMNSSDLRGANLGLARLENVYLYGATLDDALIVGSKLRGARLSYAHLWRAGLSGTDLRGAHLANADLTKANLCDANLSGADLGGANLTDVLYGDGTVWPSGFTPPPSRPGAC</sequence>
<comment type="caution">
    <text evidence="2">The sequence shown here is derived from an EMBL/GenBank/DDBJ whole genome shotgun (WGS) entry which is preliminary data.</text>
</comment>
<dbReference type="Gene3D" id="2.160.20.80">
    <property type="entry name" value="E3 ubiquitin-protein ligase SopA"/>
    <property type="match status" value="1"/>
</dbReference>
<evidence type="ECO:0008006" key="4">
    <source>
        <dbReference type="Google" id="ProtNLM"/>
    </source>
</evidence>
<dbReference type="STRING" id="767916.AWB91_25705"/>
<dbReference type="AlphaFoldDB" id="A0A1X2ADV1"/>
<organism evidence="2 3">
    <name type="scientific">Mycobacterium paraense</name>
    <dbReference type="NCBI Taxonomy" id="767916"/>
    <lineage>
        <taxon>Bacteria</taxon>
        <taxon>Bacillati</taxon>
        <taxon>Actinomycetota</taxon>
        <taxon>Actinomycetes</taxon>
        <taxon>Mycobacteriales</taxon>
        <taxon>Mycobacteriaceae</taxon>
        <taxon>Mycobacterium</taxon>
        <taxon>Mycobacterium simiae complex</taxon>
    </lineage>
</organism>
<gene>
    <name evidence="2" type="ORF">AWB90_09895</name>
</gene>
<reference evidence="2 3" key="1">
    <citation type="journal article" date="2015" name="Emerg. Microbes Infect.">
        <title>Characterization of 17 strains belonging to the Mycobacterium simiae complex and description of Mycobacterium paraense sp. nov.</title>
        <authorList>
            <person name="Fusco da Costa A.R."/>
            <person name="Fedrizzi T."/>
            <person name="Lopes M.L."/>
            <person name="Pecorari M."/>
            <person name="Oliveira da Costa W.L."/>
            <person name="Giacobazzi E."/>
            <person name="da Costa Bahia J.R."/>
            <person name="De Sanctis V."/>
            <person name="Batista Lima K.V."/>
            <person name="Bertorelli R."/>
            <person name="Grottola A."/>
            <person name="Fabio A."/>
            <person name="Mariottini A."/>
            <person name="Ferretti P."/>
            <person name="Di Leva F."/>
            <person name="Fregni Serpini G."/>
            <person name="Tagliazucchi S."/>
            <person name="Rumpianesi F."/>
            <person name="Jousson O."/>
            <person name="Segata N."/>
            <person name="Tortoli E."/>
        </authorList>
    </citation>
    <scope>NUCLEOTIDE SEQUENCE [LARGE SCALE GENOMIC DNA]</scope>
    <source>
        <strain evidence="2 3">IEC33</strain>
    </source>
</reference>
<proteinExistence type="predicted"/>
<dbReference type="Proteomes" id="UP000193285">
    <property type="component" value="Unassembled WGS sequence"/>
</dbReference>
<name>A0A1X2ADV1_9MYCO</name>
<keyword evidence="1" id="KW-0677">Repeat</keyword>